<evidence type="ECO:0000256" key="9">
    <source>
        <dbReference type="NCBIfam" id="TIGR00751"/>
    </source>
</evidence>
<proteinExistence type="inferred from homology"/>
<comment type="caution">
    <text evidence="10">The sequence shown here is derived from an EMBL/GenBank/DDBJ whole genome shotgun (WGS) entry which is preliminary data.</text>
</comment>
<comment type="pathway">
    <text evidence="8">Quinol/quinone metabolism; menaquinone biosynthesis; menaquinol from 1,4-dihydroxy-2-naphthoate: step 1/2.</text>
</comment>
<feature type="transmembrane region" description="Helical" evidence="8">
    <location>
        <begin position="62"/>
        <end position="82"/>
    </location>
</feature>
<comment type="similarity">
    <text evidence="8">Belongs to the MenA family. Type 1 subfamily.</text>
</comment>
<dbReference type="GO" id="GO:0046428">
    <property type="term" value="F:1,4-dihydroxy-2-naphthoate polyprenyltransferase activity"/>
    <property type="evidence" value="ECO:0007669"/>
    <property type="project" value="UniProtKB-UniRule"/>
</dbReference>
<dbReference type="Proteomes" id="UP000218399">
    <property type="component" value="Unassembled WGS sequence"/>
</dbReference>
<keyword evidence="2 8" id="KW-0474">Menaquinone biosynthesis</keyword>
<evidence type="ECO:0000256" key="6">
    <source>
        <dbReference type="ARBA" id="ARBA00022989"/>
    </source>
</evidence>
<feature type="transmembrane region" description="Helical" evidence="8">
    <location>
        <begin position="12"/>
        <end position="33"/>
    </location>
</feature>
<evidence type="ECO:0000256" key="3">
    <source>
        <dbReference type="ARBA" id="ARBA00022475"/>
    </source>
</evidence>
<evidence type="ECO:0000256" key="2">
    <source>
        <dbReference type="ARBA" id="ARBA00022428"/>
    </source>
</evidence>
<dbReference type="NCBIfam" id="TIGR00751">
    <property type="entry name" value="menA"/>
    <property type="match status" value="1"/>
</dbReference>
<keyword evidence="4 8" id="KW-0808">Transferase</keyword>
<dbReference type="UniPathway" id="UPA00079">
    <property type="reaction ID" value="UER00168"/>
</dbReference>
<dbReference type="InterPro" id="IPR026046">
    <property type="entry name" value="UBIAD1"/>
</dbReference>
<feature type="transmembrane region" description="Helical" evidence="8">
    <location>
        <begin position="188"/>
        <end position="207"/>
    </location>
</feature>
<dbReference type="GO" id="GO:0005886">
    <property type="term" value="C:plasma membrane"/>
    <property type="evidence" value="ECO:0007669"/>
    <property type="project" value="UniProtKB-SubCell"/>
</dbReference>
<dbReference type="EC" id="2.5.1.74" evidence="8 9"/>
<accession>A0A2A2EHF8</accession>
<name>A0A2A2EHF8_9BIFI</name>
<feature type="transmembrane region" description="Helical" evidence="8">
    <location>
        <begin position="131"/>
        <end position="152"/>
    </location>
</feature>
<dbReference type="InterPro" id="IPR004657">
    <property type="entry name" value="MenA"/>
</dbReference>
<comment type="function">
    <text evidence="8">Conversion of 1,4-dihydroxy-2-naphthoate (DHNA) to demethylmenaquinone (DMK).</text>
</comment>
<sequence>MTIEQYISGMRLRTLPLGVAPVWIGAAAGVGVVRDRAAASAAPSCTMFHGGTSCVPDTARTATVIVLCLLVAVLLQIAANFINDYSDGMRGTDAHRDARVINAHLDDLETPIDRIEVPPARLVASGVPPKHVLAAAVVNAALACACGVGVIIVTGYWWFALVGLACLVAGWSYVGGRHPYGYRGFGELAVFVFFGLVATLGTTFAVAGAVDAAAWVGAIAIGFVAVSVLSTNNLRDIDEDRAAGKRTWAVRLGRTWCTVCTVALIAAVAIAALAAWAATSITGERLPHLSVLYVFFGILGAVCVALTGWFASLDIIKRHYMRAMRSLGLLALAAALTFNGFALMW</sequence>
<dbReference type="PIRSF" id="PIRSF005355">
    <property type="entry name" value="UBIAD1"/>
    <property type="match status" value="1"/>
</dbReference>
<dbReference type="AlphaFoldDB" id="A0A2A2EHF8"/>
<keyword evidence="6 8" id="KW-1133">Transmembrane helix</keyword>
<protein>
    <recommendedName>
        <fullName evidence="8 9">1,4-dihydroxy-2-naphthoate octaprenyltransferase</fullName>
        <shortName evidence="8">DHNA-octaprenyltransferase</shortName>
        <ecNumber evidence="8 9">2.5.1.74</ecNumber>
    </recommendedName>
</protein>
<feature type="transmembrane region" description="Helical" evidence="8">
    <location>
        <begin position="158"/>
        <end position="176"/>
    </location>
</feature>
<evidence type="ECO:0000313" key="11">
    <source>
        <dbReference type="Proteomes" id="UP000218399"/>
    </source>
</evidence>
<dbReference type="PANTHER" id="PTHR13929:SF0">
    <property type="entry name" value="UBIA PRENYLTRANSFERASE DOMAIN-CONTAINING PROTEIN 1"/>
    <property type="match status" value="1"/>
</dbReference>
<evidence type="ECO:0000256" key="7">
    <source>
        <dbReference type="ARBA" id="ARBA00023136"/>
    </source>
</evidence>
<feature type="transmembrane region" description="Helical" evidence="8">
    <location>
        <begin position="290"/>
        <end position="311"/>
    </location>
</feature>
<feature type="transmembrane region" description="Helical" evidence="8">
    <location>
        <begin position="213"/>
        <end position="234"/>
    </location>
</feature>
<evidence type="ECO:0000313" key="10">
    <source>
        <dbReference type="EMBL" id="PAU68410.1"/>
    </source>
</evidence>
<dbReference type="GO" id="GO:0042371">
    <property type="term" value="P:vitamin K biosynthetic process"/>
    <property type="evidence" value="ECO:0007669"/>
    <property type="project" value="TreeGrafter"/>
</dbReference>
<evidence type="ECO:0000256" key="1">
    <source>
        <dbReference type="ARBA" id="ARBA00004141"/>
    </source>
</evidence>
<evidence type="ECO:0000256" key="5">
    <source>
        <dbReference type="ARBA" id="ARBA00022692"/>
    </source>
</evidence>
<dbReference type="PANTHER" id="PTHR13929">
    <property type="entry name" value="1,4-DIHYDROXY-2-NAPHTHOATE OCTAPRENYLTRANSFERASE"/>
    <property type="match status" value="1"/>
</dbReference>
<keyword evidence="5 8" id="KW-0812">Transmembrane</keyword>
<comment type="catalytic activity">
    <reaction evidence="8">
        <text>an all-trans-polyprenyl diphosphate + 1,4-dihydroxy-2-naphthoate + H(+) = a 2-demethylmenaquinol + CO2 + diphosphate</text>
        <dbReference type="Rhea" id="RHEA:26478"/>
        <dbReference type="Rhea" id="RHEA-COMP:9563"/>
        <dbReference type="Rhea" id="RHEA-COMP:9564"/>
        <dbReference type="ChEBI" id="CHEBI:11173"/>
        <dbReference type="ChEBI" id="CHEBI:15378"/>
        <dbReference type="ChEBI" id="CHEBI:16526"/>
        <dbReference type="ChEBI" id="CHEBI:33019"/>
        <dbReference type="ChEBI" id="CHEBI:55437"/>
        <dbReference type="ChEBI" id="CHEBI:58914"/>
        <dbReference type="EC" id="2.5.1.74"/>
    </reaction>
</comment>
<keyword evidence="3 8" id="KW-1003">Cell membrane</keyword>
<feature type="transmembrane region" description="Helical" evidence="8">
    <location>
        <begin position="323"/>
        <end position="344"/>
    </location>
</feature>
<keyword evidence="7 8" id="KW-0472">Membrane</keyword>
<comment type="subcellular location">
    <subcellularLocation>
        <location evidence="8">Cell membrane</location>
        <topology evidence="8">Multi-pass membrane protein</topology>
    </subcellularLocation>
    <subcellularLocation>
        <location evidence="1">Membrane</location>
        <topology evidence="1">Multi-pass membrane protein</topology>
    </subcellularLocation>
</comment>
<dbReference type="EMBL" id="MVOH01000006">
    <property type="protein sequence ID" value="PAU68410.1"/>
    <property type="molecule type" value="Genomic_DNA"/>
</dbReference>
<dbReference type="GO" id="GO:0009234">
    <property type="term" value="P:menaquinone biosynthetic process"/>
    <property type="evidence" value="ECO:0007669"/>
    <property type="project" value="UniProtKB-UniRule"/>
</dbReference>
<evidence type="ECO:0000256" key="4">
    <source>
        <dbReference type="ARBA" id="ARBA00022679"/>
    </source>
</evidence>
<dbReference type="InterPro" id="IPR000537">
    <property type="entry name" value="UbiA_prenyltransferase"/>
</dbReference>
<keyword evidence="11" id="KW-1185">Reference proteome</keyword>
<dbReference type="CDD" id="cd13962">
    <property type="entry name" value="PT_UbiA_UBIAD1"/>
    <property type="match status" value="1"/>
</dbReference>
<feature type="transmembrane region" description="Helical" evidence="8">
    <location>
        <begin position="255"/>
        <end position="278"/>
    </location>
</feature>
<organism evidence="10 11">
    <name type="scientific">Bifidobacterium criceti</name>
    <dbReference type="NCBI Taxonomy" id="1960969"/>
    <lineage>
        <taxon>Bacteria</taxon>
        <taxon>Bacillati</taxon>
        <taxon>Actinomycetota</taxon>
        <taxon>Actinomycetes</taxon>
        <taxon>Bifidobacteriales</taxon>
        <taxon>Bifidobacteriaceae</taxon>
        <taxon>Bifidobacterium</taxon>
    </lineage>
</organism>
<reference evidence="10 11" key="1">
    <citation type="journal article" date="2017" name="ISME J.">
        <title>Unveiling bifidobacterial biogeography across the mammalian branch of the tree of life.</title>
        <authorList>
            <person name="Milani C."/>
            <person name="Mangifesta M."/>
            <person name="Mancabelli L."/>
            <person name="Lugli G.A."/>
            <person name="James K."/>
            <person name="Duranti S."/>
            <person name="Turroni F."/>
            <person name="Ferrario C."/>
            <person name="Ossiprandi M.C."/>
            <person name="van Sinderen D."/>
            <person name="Ventura M."/>
        </authorList>
    </citation>
    <scope>NUCLEOTIDE SEQUENCE [LARGE SCALE GENOMIC DNA]</scope>
    <source>
        <strain evidence="11">Ham19E</strain>
    </source>
</reference>
<dbReference type="HAMAP" id="MF_01937">
    <property type="entry name" value="MenA_1"/>
    <property type="match status" value="1"/>
</dbReference>
<gene>
    <name evidence="8" type="primary">menA</name>
    <name evidence="10" type="ORF">B1526_0595</name>
</gene>
<dbReference type="RefSeq" id="WP_235607000.1">
    <property type="nucleotide sequence ID" value="NZ_MVOH01000006.1"/>
</dbReference>
<dbReference type="Pfam" id="PF01040">
    <property type="entry name" value="UbiA"/>
    <property type="match status" value="1"/>
</dbReference>
<evidence type="ECO:0000256" key="8">
    <source>
        <dbReference type="HAMAP-Rule" id="MF_01937"/>
    </source>
</evidence>